<keyword evidence="23" id="KW-1185">Reference proteome</keyword>
<evidence type="ECO:0000259" key="20">
    <source>
        <dbReference type="PROSITE" id="PS51192"/>
    </source>
</evidence>
<dbReference type="UniPathway" id="UPA00378"/>
<proteinExistence type="inferred from homology"/>
<feature type="region of interest" description="Disordered" evidence="19">
    <location>
        <begin position="605"/>
        <end position="627"/>
    </location>
</feature>
<comment type="subcellular location">
    <subcellularLocation>
        <location evidence="2">Golgi apparatus membrane</location>
        <topology evidence="2">Single-pass type II membrane protein</topology>
    </subcellularLocation>
</comment>
<keyword evidence="12" id="KW-0067">ATP-binding</keyword>
<dbReference type="Pfam" id="PF00271">
    <property type="entry name" value="Helicase_C"/>
    <property type="match status" value="1"/>
</dbReference>
<evidence type="ECO:0000256" key="15">
    <source>
        <dbReference type="ARBA" id="ARBA00023034"/>
    </source>
</evidence>
<dbReference type="InterPro" id="IPR002464">
    <property type="entry name" value="DNA/RNA_helicase_DEAH_CS"/>
</dbReference>
<keyword evidence="6" id="KW-0328">Glycosyltransferase</keyword>
<evidence type="ECO:0000256" key="7">
    <source>
        <dbReference type="ARBA" id="ARBA00022679"/>
    </source>
</evidence>
<evidence type="ECO:0000259" key="21">
    <source>
        <dbReference type="PROSITE" id="PS51194"/>
    </source>
</evidence>
<evidence type="ECO:0000256" key="18">
    <source>
        <dbReference type="ARBA" id="ARBA00047984"/>
    </source>
</evidence>
<evidence type="ECO:0000256" key="16">
    <source>
        <dbReference type="ARBA" id="ARBA00023136"/>
    </source>
</evidence>
<evidence type="ECO:0000256" key="8">
    <source>
        <dbReference type="ARBA" id="ARBA00022692"/>
    </source>
</evidence>
<keyword evidence="7" id="KW-0808">Transferase</keyword>
<dbReference type="InterPro" id="IPR048333">
    <property type="entry name" value="HA2_WH"/>
</dbReference>
<comment type="pathway">
    <text evidence="3">Protein modification; protein glycosylation.</text>
</comment>
<keyword evidence="14" id="KW-1133">Transmembrane helix</keyword>
<dbReference type="EMBL" id="CAJGYO010000019">
    <property type="protein sequence ID" value="CAD6340059.1"/>
    <property type="molecule type" value="Genomic_DNA"/>
</dbReference>
<dbReference type="GO" id="GO:0016758">
    <property type="term" value="F:hexosyltransferase activity"/>
    <property type="evidence" value="ECO:0007669"/>
    <property type="project" value="InterPro"/>
</dbReference>
<evidence type="ECO:0000256" key="5">
    <source>
        <dbReference type="ARBA" id="ARBA00012552"/>
    </source>
</evidence>
<keyword evidence="11" id="KW-0347">Helicase</keyword>
<dbReference type="CDD" id="cd17917">
    <property type="entry name" value="DEXHc_RHA-like"/>
    <property type="match status" value="1"/>
</dbReference>
<dbReference type="PANTHER" id="PTHR18934">
    <property type="entry name" value="ATP-DEPENDENT RNA HELICASE"/>
    <property type="match status" value="1"/>
</dbReference>
<dbReference type="InterPro" id="IPR007502">
    <property type="entry name" value="Helicase-assoc_dom"/>
</dbReference>
<evidence type="ECO:0000313" key="22">
    <source>
        <dbReference type="EMBL" id="CAD6340059.1"/>
    </source>
</evidence>
<dbReference type="GO" id="GO:0016887">
    <property type="term" value="F:ATP hydrolysis activity"/>
    <property type="evidence" value="ECO:0007669"/>
    <property type="project" value="InterPro"/>
</dbReference>
<dbReference type="GO" id="GO:0000139">
    <property type="term" value="C:Golgi membrane"/>
    <property type="evidence" value="ECO:0007669"/>
    <property type="project" value="UniProtKB-SubCell"/>
</dbReference>
<feature type="domain" description="Helicase ATP-binding" evidence="20">
    <location>
        <begin position="21"/>
        <end position="185"/>
    </location>
</feature>
<comment type="cofactor">
    <cofactor evidence="1">
        <name>Mn(2+)</name>
        <dbReference type="ChEBI" id="CHEBI:29035"/>
    </cofactor>
</comment>
<evidence type="ECO:0000256" key="17">
    <source>
        <dbReference type="ARBA" id="ARBA00023211"/>
    </source>
</evidence>
<evidence type="ECO:0000256" key="10">
    <source>
        <dbReference type="ARBA" id="ARBA00022801"/>
    </source>
</evidence>
<keyword evidence="13" id="KW-0735">Signal-anchor</keyword>
<dbReference type="CDD" id="cd18791">
    <property type="entry name" value="SF2_C_RHA"/>
    <property type="match status" value="1"/>
</dbReference>
<comment type="catalytic activity">
    <reaction evidence="18">
        <text>ATP + H2O = ADP + phosphate + H(+)</text>
        <dbReference type="Rhea" id="RHEA:13065"/>
        <dbReference type="ChEBI" id="CHEBI:15377"/>
        <dbReference type="ChEBI" id="CHEBI:15378"/>
        <dbReference type="ChEBI" id="CHEBI:30616"/>
        <dbReference type="ChEBI" id="CHEBI:43474"/>
        <dbReference type="ChEBI" id="CHEBI:456216"/>
        <dbReference type="EC" id="3.6.4.13"/>
    </reaction>
</comment>
<gene>
    <name evidence="22" type="ORF">NCGR_LOCUS64157</name>
</gene>
<dbReference type="Pfam" id="PF04408">
    <property type="entry name" value="WHD_HA2"/>
    <property type="match status" value="1"/>
</dbReference>
<accession>A0A811SBM4</accession>
<dbReference type="InterPro" id="IPR002659">
    <property type="entry name" value="Glyco_trans_31"/>
</dbReference>
<evidence type="ECO:0000256" key="13">
    <source>
        <dbReference type="ARBA" id="ARBA00022968"/>
    </source>
</evidence>
<evidence type="ECO:0000256" key="14">
    <source>
        <dbReference type="ARBA" id="ARBA00022989"/>
    </source>
</evidence>
<sequence>MPSPSPPPPVLPISEHEDEIVAAVDANPVVVVIGETGSGKSTQLSQILHRRGYTRRGAIAVTQPRRVAAVSVSRRVAQELGVPLGDEVGYAIRFEDRTSERTCIKYLTDGVLLRESLSNPELKQYSVIILDEAHERSLNTDILLGLMKRLIKDRASDLKVLITSATLDGLKVSKFFSGCPVLNIPGTLFPVEKFYSTERPTNYIESSLRTAIDIHAKEPPGDVLIFMTGKDDIDKMVSKLEERIQNLEEGSCIDALVLPLHGSLPPELQVRVFAPAPPNCRRFIVATNVAETSLTVDGVVFVIDCGYVKQRQYNPSSGMYSLDVVQISRVQADQRAGRAGRTRPGKCYRLYPISIYQNEFLEATVPEIQRTSLAGSVLYLKSLNLPDINVLKFDFLDPPSRESLEDALRQLYLIDAIDENGQITDVGRVMAELPLEPSLSRTLIEANELGCLSQALTVASILSAEITLRSASKDMDGKRKRQELPDGSGWGDHIQLLQIFESWDQSGYDPKWCSDHDLQVRSMKLSKDVRNQLCQIIKKIAKGSTDVHARKSQKSDPDYRKLRRALCVGYGNQLAERMLHHNGYHTVGYRTQLVQVHPSSVLEGDEYGKFPNRAEQTGGAESPTSEISSAALETLASAMRRENRRSKAPSSASALASGRVSVMAFLSCLAWLYVAGRLWQDAQTRAILSGLLEKRRSGSVPKVLSVEDMLRNLGCKAIGRKIVEAEMDVTKAKSKGYLAGNRTAAVDSDKKQKLLAVIGVYTGFGSRLKRNVFRGSWMPRGDALKKLEEKGVVIRFVIGRSANRGDSLDRNIDDENRQTKDFLLLESHEEAAEELPSKAKFFFSAAVESWDAEFYVKVEDNINLDLAGLIEMLEGRRGSQGLYMGCMKSGVVINKNRDA</sequence>
<evidence type="ECO:0000256" key="4">
    <source>
        <dbReference type="ARBA" id="ARBA00008661"/>
    </source>
</evidence>
<dbReference type="Proteomes" id="UP000604825">
    <property type="component" value="Unassembled WGS sequence"/>
</dbReference>
<dbReference type="PANTHER" id="PTHR18934:SF234">
    <property type="entry name" value="PRE-MRNA-SPLICING FACTOR ATP-DEPENDENT RNA HELICASE DEAH4-RELATED"/>
    <property type="match status" value="1"/>
</dbReference>
<dbReference type="Pfam" id="PF13401">
    <property type="entry name" value="AAA_22"/>
    <property type="match status" value="1"/>
</dbReference>
<feature type="domain" description="Helicase C-terminal" evidence="21">
    <location>
        <begin position="207"/>
        <end position="384"/>
    </location>
</feature>
<dbReference type="SMART" id="SM00490">
    <property type="entry name" value="HELICc"/>
    <property type="match status" value="1"/>
</dbReference>
<dbReference type="EC" id="3.6.4.13" evidence="5"/>
<evidence type="ECO:0000256" key="2">
    <source>
        <dbReference type="ARBA" id="ARBA00004323"/>
    </source>
</evidence>
<evidence type="ECO:0000256" key="12">
    <source>
        <dbReference type="ARBA" id="ARBA00022840"/>
    </source>
</evidence>
<dbReference type="Gene3D" id="3.40.50.300">
    <property type="entry name" value="P-loop containing nucleotide triphosphate hydrolases"/>
    <property type="match status" value="2"/>
</dbReference>
<keyword evidence="16" id="KW-0472">Membrane</keyword>
<evidence type="ECO:0000256" key="6">
    <source>
        <dbReference type="ARBA" id="ARBA00022676"/>
    </source>
</evidence>
<evidence type="ECO:0000256" key="1">
    <source>
        <dbReference type="ARBA" id="ARBA00001936"/>
    </source>
</evidence>
<evidence type="ECO:0000256" key="3">
    <source>
        <dbReference type="ARBA" id="ARBA00004922"/>
    </source>
</evidence>
<reference evidence="22" key="1">
    <citation type="submission" date="2020-10" db="EMBL/GenBank/DDBJ databases">
        <authorList>
            <person name="Han B."/>
            <person name="Lu T."/>
            <person name="Zhao Q."/>
            <person name="Huang X."/>
            <person name="Zhao Y."/>
        </authorList>
    </citation>
    <scope>NUCLEOTIDE SEQUENCE</scope>
</reference>
<dbReference type="Pfam" id="PF21010">
    <property type="entry name" value="HA2_C"/>
    <property type="match status" value="1"/>
</dbReference>
<dbReference type="InterPro" id="IPR049945">
    <property type="entry name" value="AAA_22"/>
</dbReference>
<dbReference type="InterPro" id="IPR001650">
    <property type="entry name" value="Helicase_C-like"/>
</dbReference>
<dbReference type="GO" id="GO:0005524">
    <property type="term" value="F:ATP binding"/>
    <property type="evidence" value="ECO:0007669"/>
    <property type="project" value="UniProtKB-KW"/>
</dbReference>
<dbReference type="SMART" id="SM00487">
    <property type="entry name" value="DEXDc"/>
    <property type="match status" value="1"/>
</dbReference>
<dbReference type="FunFam" id="3.40.50.300:FF:000145">
    <property type="entry name" value="probable ATP-dependent RNA helicase DHX40"/>
    <property type="match status" value="1"/>
</dbReference>
<comment type="similarity">
    <text evidence="4">Belongs to the glycosyltransferase 31 family.</text>
</comment>
<dbReference type="InterPro" id="IPR014001">
    <property type="entry name" value="Helicase_ATP-bd"/>
</dbReference>
<dbReference type="PROSITE" id="PS51194">
    <property type="entry name" value="HELICASE_CTER"/>
    <property type="match status" value="1"/>
</dbReference>
<dbReference type="GO" id="GO:0003724">
    <property type="term" value="F:RNA helicase activity"/>
    <property type="evidence" value="ECO:0007669"/>
    <property type="project" value="UniProtKB-EC"/>
</dbReference>
<keyword evidence="15" id="KW-0333">Golgi apparatus</keyword>
<dbReference type="SUPFAM" id="SSF52540">
    <property type="entry name" value="P-loop containing nucleoside triphosphate hydrolases"/>
    <property type="match status" value="1"/>
</dbReference>
<comment type="caution">
    <text evidence="22">The sequence shown here is derived from an EMBL/GenBank/DDBJ whole genome shotgun (WGS) entry which is preliminary data.</text>
</comment>
<evidence type="ECO:0000256" key="11">
    <source>
        <dbReference type="ARBA" id="ARBA00022806"/>
    </source>
</evidence>
<dbReference type="PROSITE" id="PS00690">
    <property type="entry name" value="DEAH_ATP_HELICASE"/>
    <property type="match status" value="1"/>
</dbReference>
<dbReference type="PROSITE" id="PS51192">
    <property type="entry name" value="HELICASE_ATP_BIND_1"/>
    <property type="match status" value="1"/>
</dbReference>
<dbReference type="FunFam" id="3.40.50.300:FF:001388">
    <property type="entry name" value="Probable pre-mRNA-splicing factor ATP-dependent RNA helicase DEAH4"/>
    <property type="match status" value="1"/>
</dbReference>
<dbReference type="AlphaFoldDB" id="A0A811SBM4"/>
<dbReference type="GO" id="GO:0003723">
    <property type="term" value="F:RNA binding"/>
    <property type="evidence" value="ECO:0007669"/>
    <property type="project" value="TreeGrafter"/>
</dbReference>
<evidence type="ECO:0000313" key="23">
    <source>
        <dbReference type="Proteomes" id="UP000604825"/>
    </source>
</evidence>
<dbReference type="Gene3D" id="1.20.120.1080">
    <property type="match status" value="1"/>
</dbReference>
<dbReference type="SMART" id="SM00847">
    <property type="entry name" value="HA2"/>
    <property type="match status" value="1"/>
</dbReference>
<evidence type="ECO:0000256" key="9">
    <source>
        <dbReference type="ARBA" id="ARBA00022741"/>
    </source>
</evidence>
<name>A0A811SBM4_9POAL</name>
<keyword evidence="8" id="KW-0812">Transmembrane</keyword>
<protein>
    <recommendedName>
        <fullName evidence="5">RNA helicase</fullName>
        <ecNumber evidence="5">3.6.4.13</ecNumber>
    </recommendedName>
</protein>
<organism evidence="22 23">
    <name type="scientific">Miscanthus lutarioriparius</name>
    <dbReference type="NCBI Taxonomy" id="422564"/>
    <lineage>
        <taxon>Eukaryota</taxon>
        <taxon>Viridiplantae</taxon>
        <taxon>Streptophyta</taxon>
        <taxon>Embryophyta</taxon>
        <taxon>Tracheophyta</taxon>
        <taxon>Spermatophyta</taxon>
        <taxon>Magnoliopsida</taxon>
        <taxon>Liliopsida</taxon>
        <taxon>Poales</taxon>
        <taxon>Poaceae</taxon>
        <taxon>PACMAD clade</taxon>
        <taxon>Panicoideae</taxon>
        <taxon>Andropogonodae</taxon>
        <taxon>Andropogoneae</taxon>
        <taxon>Saccharinae</taxon>
        <taxon>Miscanthus</taxon>
    </lineage>
</organism>
<dbReference type="InterPro" id="IPR027417">
    <property type="entry name" value="P-loop_NTPase"/>
</dbReference>
<dbReference type="Pfam" id="PF01762">
    <property type="entry name" value="Galactosyl_T"/>
    <property type="match status" value="1"/>
</dbReference>
<keyword evidence="9" id="KW-0547">Nucleotide-binding</keyword>
<evidence type="ECO:0000256" key="19">
    <source>
        <dbReference type="SAM" id="MobiDB-lite"/>
    </source>
</evidence>
<keyword evidence="17" id="KW-0464">Manganese</keyword>
<keyword evidence="10" id="KW-0378">Hydrolase</keyword>
<dbReference type="OrthoDB" id="735836at2759"/>